<dbReference type="InterPro" id="IPR013096">
    <property type="entry name" value="Cupin_2"/>
</dbReference>
<comment type="caution">
    <text evidence="2">The sequence shown here is derived from an EMBL/GenBank/DDBJ whole genome shotgun (WGS) entry which is preliminary data.</text>
</comment>
<dbReference type="PANTHER" id="PTHR36156">
    <property type="entry name" value="SLR2101 PROTEIN"/>
    <property type="match status" value="1"/>
</dbReference>
<dbReference type="OrthoDB" id="5840532at2759"/>
<protein>
    <recommendedName>
        <fullName evidence="1">Cupin type-2 domain-containing protein</fullName>
    </recommendedName>
</protein>
<accession>A0A9P9BIP8</accession>
<dbReference type="EMBL" id="JAGTJQ010000013">
    <property type="protein sequence ID" value="KAH7014598.1"/>
    <property type="molecule type" value="Genomic_DNA"/>
</dbReference>
<evidence type="ECO:0000259" key="1">
    <source>
        <dbReference type="Pfam" id="PF07883"/>
    </source>
</evidence>
<reference evidence="2" key="1">
    <citation type="journal article" date="2021" name="Nat. Commun.">
        <title>Genetic determinants of endophytism in the Arabidopsis root mycobiome.</title>
        <authorList>
            <person name="Mesny F."/>
            <person name="Miyauchi S."/>
            <person name="Thiergart T."/>
            <person name="Pickel B."/>
            <person name="Atanasova L."/>
            <person name="Karlsson M."/>
            <person name="Huettel B."/>
            <person name="Barry K.W."/>
            <person name="Haridas S."/>
            <person name="Chen C."/>
            <person name="Bauer D."/>
            <person name="Andreopoulos W."/>
            <person name="Pangilinan J."/>
            <person name="LaButti K."/>
            <person name="Riley R."/>
            <person name="Lipzen A."/>
            <person name="Clum A."/>
            <person name="Drula E."/>
            <person name="Henrissat B."/>
            <person name="Kohler A."/>
            <person name="Grigoriev I.V."/>
            <person name="Martin F.M."/>
            <person name="Hacquard S."/>
        </authorList>
    </citation>
    <scope>NUCLEOTIDE SEQUENCE</scope>
    <source>
        <strain evidence="2">MPI-CAGE-CH-0230</strain>
    </source>
</reference>
<keyword evidence="3" id="KW-1185">Reference proteome</keyword>
<sequence length="183" mass="19964">MALHGKLDLPKRYITTTNDEGLAVVDTTVPADAPFYELRAGDAAFAQCYVTSSFPAKLADKADLNVYTEFLKQPPGLVVNSGTVLRYVDMPPGATSPMHKTLSLDYGVVLEGNIELVLDSGETRPMKRGDICVQRATMHAWRNMSDTEWGRMLYILQPVEPFAVAGKEVKEDLGGMHGVADSS</sequence>
<dbReference type="CDD" id="cd02231">
    <property type="entry name" value="cupin_BLL6423-like"/>
    <property type="match status" value="1"/>
</dbReference>
<dbReference type="AlphaFoldDB" id="A0A9P9BIP8"/>
<dbReference type="InterPro" id="IPR014710">
    <property type="entry name" value="RmlC-like_jellyroll"/>
</dbReference>
<dbReference type="Proteomes" id="UP000756346">
    <property type="component" value="Unassembled WGS sequence"/>
</dbReference>
<dbReference type="Pfam" id="PF07883">
    <property type="entry name" value="Cupin_2"/>
    <property type="match status" value="1"/>
</dbReference>
<evidence type="ECO:0000313" key="3">
    <source>
        <dbReference type="Proteomes" id="UP000756346"/>
    </source>
</evidence>
<dbReference type="RefSeq" id="XP_046005565.1">
    <property type="nucleotide sequence ID" value="XM_046155849.1"/>
</dbReference>
<dbReference type="SUPFAM" id="SSF51182">
    <property type="entry name" value="RmlC-like cupins"/>
    <property type="match status" value="1"/>
</dbReference>
<organism evidence="2 3">
    <name type="scientific">Microdochium trichocladiopsis</name>
    <dbReference type="NCBI Taxonomy" id="1682393"/>
    <lineage>
        <taxon>Eukaryota</taxon>
        <taxon>Fungi</taxon>
        <taxon>Dikarya</taxon>
        <taxon>Ascomycota</taxon>
        <taxon>Pezizomycotina</taxon>
        <taxon>Sordariomycetes</taxon>
        <taxon>Xylariomycetidae</taxon>
        <taxon>Xylariales</taxon>
        <taxon>Microdochiaceae</taxon>
        <taxon>Microdochium</taxon>
    </lineage>
</organism>
<dbReference type="GeneID" id="70185395"/>
<dbReference type="Gene3D" id="2.60.120.10">
    <property type="entry name" value="Jelly Rolls"/>
    <property type="match status" value="1"/>
</dbReference>
<dbReference type="InterPro" id="IPR047142">
    <property type="entry name" value="OryJ/VirC-like"/>
</dbReference>
<name>A0A9P9BIP8_9PEZI</name>
<dbReference type="InterPro" id="IPR011051">
    <property type="entry name" value="RmlC_Cupin_sf"/>
</dbReference>
<gene>
    <name evidence="2" type="ORF">B0I36DRAFT_338949</name>
</gene>
<proteinExistence type="predicted"/>
<evidence type="ECO:0000313" key="2">
    <source>
        <dbReference type="EMBL" id="KAH7014598.1"/>
    </source>
</evidence>
<dbReference type="PANTHER" id="PTHR36156:SF3">
    <property type="entry name" value="CUPIN 2 CONSERVED BARREL DOMAIN-CONTAINING PROTEIN"/>
    <property type="match status" value="1"/>
</dbReference>
<feature type="domain" description="Cupin type-2" evidence="1">
    <location>
        <begin position="87"/>
        <end position="147"/>
    </location>
</feature>